<comment type="caution">
    <text evidence="8">The sequence shown here is derived from an EMBL/GenBank/DDBJ whole genome shotgun (WGS) entry which is preliminary data.</text>
</comment>
<dbReference type="EMBL" id="NVMX01000224">
    <property type="protein sequence ID" value="PDZ94269.1"/>
    <property type="molecule type" value="Genomic_DNA"/>
</dbReference>
<dbReference type="GO" id="GO:0005886">
    <property type="term" value="C:plasma membrane"/>
    <property type="evidence" value="ECO:0007669"/>
    <property type="project" value="UniProtKB-SubCell"/>
</dbReference>
<dbReference type="InterPro" id="IPR042094">
    <property type="entry name" value="T2SS_GspF_sf"/>
</dbReference>
<keyword evidence="5 6" id="KW-0472">Membrane</keyword>
<proteinExistence type="predicted"/>
<evidence type="ECO:0000256" key="3">
    <source>
        <dbReference type="ARBA" id="ARBA00022692"/>
    </source>
</evidence>
<keyword evidence="4 6" id="KW-1133">Transmembrane helix</keyword>
<evidence type="ECO:0000256" key="6">
    <source>
        <dbReference type="SAM" id="Phobius"/>
    </source>
</evidence>
<comment type="subcellular location">
    <subcellularLocation>
        <location evidence="1">Cell membrane</location>
        <topology evidence="1">Multi-pass membrane protein</topology>
    </subcellularLocation>
</comment>
<dbReference type="Proteomes" id="UP000219922">
    <property type="component" value="Unassembled WGS sequence"/>
</dbReference>
<feature type="transmembrane region" description="Helical" evidence="6">
    <location>
        <begin position="314"/>
        <end position="336"/>
    </location>
</feature>
<keyword evidence="3 6" id="KW-0812">Transmembrane</keyword>
<accession>A0A9X6SSL6</accession>
<organism evidence="8 9">
    <name type="scientific">Bacillus cereus</name>
    <dbReference type="NCBI Taxonomy" id="1396"/>
    <lineage>
        <taxon>Bacteria</taxon>
        <taxon>Bacillati</taxon>
        <taxon>Bacillota</taxon>
        <taxon>Bacilli</taxon>
        <taxon>Bacillales</taxon>
        <taxon>Bacillaceae</taxon>
        <taxon>Bacillus</taxon>
        <taxon>Bacillus cereus group</taxon>
    </lineage>
</organism>
<reference evidence="8 9" key="1">
    <citation type="submission" date="2017-09" db="EMBL/GenBank/DDBJ databases">
        <title>Large-scale bioinformatics analysis of Bacillus genomes uncovers conserved roles of natural products in bacterial physiology.</title>
        <authorList>
            <consortium name="Agbiome Team Llc"/>
            <person name="Bleich R.M."/>
            <person name="Grubbs K.J."/>
            <person name="Santa Maria K.C."/>
            <person name="Allen S.E."/>
            <person name="Farag S."/>
            <person name="Shank E.A."/>
            <person name="Bowers A."/>
        </authorList>
    </citation>
    <scope>NUCLEOTIDE SEQUENCE [LARGE SCALE GENOMIC DNA]</scope>
    <source>
        <strain evidence="8 9">AFS092789</strain>
    </source>
</reference>
<name>A0A9X6SSL6_BACCE</name>
<feature type="transmembrane region" description="Helical" evidence="6">
    <location>
        <begin position="283"/>
        <end position="302"/>
    </location>
</feature>
<evidence type="ECO:0000259" key="7">
    <source>
        <dbReference type="Pfam" id="PF00482"/>
    </source>
</evidence>
<dbReference type="RefSeq" id="WP_098007153.1">
    <property type="nucleotide sequence ID" value="NZ_NVMX01000224.1"/>
</dbReference>
<evidence type="ECO:0000256" key="1">
    <source>
        <dbReference type="ARBA" id="ARBA00004651"/>
    </source>
</evidence>
<dbReference type="InterPro" id="IPR018076">
    <property type="entry name" value="T2SS_GspF_dom"/>
</dbReference>
<evidence type="ECO:0000256" key="5">
    <source>
        <dbReference type="ARBA" id="ARBA00023136"/>
    </source>
</evidence>
<feature type="transmembrane region" description="Helical" evidence="6">
    <location>
        <begin position="12"/>
        <end position="34"/>
    </location>
</feature>
<evidence type="ECO:0000256" key="2">
    <source>
        <dbReference type="ARBA" id="ARBA00022475"/>
    </source>
</evidence>
<feature type="transmembrane region" description="Helical" evidence="6">
    <location>
        <begin position="131"/>
        <end position="154"/>
    </location>
</feature>
<protein>
    <recommendedName>
        <fullName evidence="7">Type II secretion system protein GspF domain-containing protein</fullName>
    </recommendedName>
</protein>
<evidence type="ECO:0000313" key="9">
    <source>
        <dbReference type="Proteomes" id="UP000219922"/>
    </source>
</evidence>
<dbReference type="PANTHER" id="PTHR35007:SF1">
    <property type="entry name" value="PILUS ASSEMBLY PROTEIN"/>
    <property type="match status" value="1"/>
</dbReference>
<keyword evidence="2" id="KW-1003">Cell membrane</keyword>
<feature type="domain" description="Type II secretion system protein GspF" evidence="7">
    <location>
        <begin position="174"/>
        <end position="295"/>
    </location>
</feature>
<dbReference type="Pfam" id="PF00482">
    <property type="entry name" value="T2SSF"/>
    <property type="match status" value="1"/>
</dbReference>
<feature type="transmembrane region" description="Helical" evidence="6">
    <location>
        <begin position="92"/>
        <end position="111"/>
    </location>
</feature>
<dbReference type="AlphaFoldDB" id="A0A9X6SSL6"/>
<gene>
    <name evidence="8" type="ORF">CON36_34705</name>
</gene>
<dbReference type="PANTHER" id="PTHR35007">
    <property type="entry name" value="INTEGRAL MEMBRANE PROTEIN-RELATED"/>
    <property type="match status" value="1"/>
</dbReference>
<dbReference type="Gene3D" id="1.20.81.30">
    <property type="entry name" value="Type II secretion system (T2SS), domain F"/>
    <property type="match status" value="1"/>
</dbReference>
<sequence length="343" mass="38798">MIQNITDAVSTYPVQVIGIMVLLPILVLMCYEYWYNKKHELEKRVKTYLEKDADKKFIDVAVRQTNRYLGDKGDKIQLKLERSNILFKKEEYLTFMIAGMIVGALTGFILFPFGGAFKSLVSFIHAPLIQIFFARLLAAAAFSFIGYFTPEVWIQYLIIDRRRLLDEQIEDAMLQIAEALRAGSGINLAIKLAGDELKYPMKDEFTRAYQEISAGKSFNDAMDDLKDRVNLKDFTMAINAIQIQYETGAELEPLLREIVKTVGDRKILKKELQKQITSSKGTAIILMTAPLLFSIAFSSMNAESYGQMTRTPLGIVMILVGIISYLIGSAIILKILKDISKLT</sequence>
<evidence type="ECO:0000256" key="4">
    <source>
        <dbReference type="ARBA" id="ARBA00022989"/>
    </source>
</evidence>
<evidence type="ECO:0000313" key="8">
    <source>
        <dbReference type="EMBL" id="PDZ94269.1"/>
    </source>
</evidence>